<evidence type="ECO:0000313" key="6">
    <source>
        <dbReference type="EMBL" id="MDQ0363851.1"/>
    </source>
</evidence>
<evidence type="ECO:0000256" key="2">
    <source>
        <dbReference type="ARBA" id="ARBA00023015"/>
    </source>
</evidence>
<dbReference type="InterPro" id="IPR005119">
    <property type="entry name" value="LysR_subst-bd"/>
</dbReference>
<dbReference type="GO" id="GO:0003677">
    <property type="term" value="F:DNA binding"/>
    <property type="evidence" value="ECO:0007669"/>
    <property type="project" value="UniProtKB-KW"/>
</dbReference>
<comment type="caution">
    <text evidence="6">The sequence shown here is derived from an EMBL/GenBank/DDBJ whole genome shotgun (WGS) entry which is preliminary data.</text>
</comment>
<comment type="similarity">
    <text evidence="1">Belongs to the LysR transcriptional regulatory family.</text>
</comment>
<dbReference type="InterPro" id="IPR000847">
    <property type="entry name" value="LysR_HTH_N"/>
</dbReference>
<dbReference type="Proteomes" id="UP001240236">
    <property type="component" value="Unassembled WGS sequence"/>
</dbReference>
<gene>
    <name evidence="6" type="ORF">J2S42_000520</name>
</gene>
<dbReference type="FunFam" id="1.10.10.10:FF:000001">
    <property type="entry name" value="LysR family transcriptional regulator"/>
    <property type="match status" value="1"/>
</dbReference>
<organism evidence="6 7">
    <name type="scientific">Catenuloplanes indicus</name>
    <dbReference type="NCBI Taxonomy" id="137267"/>
    <lineage>
        <taxon>Bacteria</taxon>
        <taxon>Bacillati</taxon>
        <taxon>Actinomycetota</taxon>
        <taxon>Actinomycetes</taxon>
        <taxon>Micromonosporales</taxon>
        <taxon>Micromonosporaceae</taxon>
        <taxon>Catenuloplanes</taxon>
    </lineage>
</organism>
<dbReference type="PROSITE" id="PS50931">
    <property type="entry name" value="HTH_LYSR"/>
    <property type="match status" value="1"/>
</dbReference>
<keyword evidence="2" id="KW-0805">Transcription regulation</keyword>
<feature type="domain" description="HTH lysR-type" evidence="5">
    <location>
        <begin position="1"/>
        <end position="58"/>
    </location>
</feature>
<dbReference type="GO" id="GO:0032993">
    <property type="term" value="C:protein-DNA complex"/>
    <property type="evidence" value="ECO:0007669"/>
    <property type="project" value="TreeGrafter"/>
</dbReference>
<dbReference type="Gene3D" id="1.10.10.10">
    <property type="entry name" value="Winged helix-like DNA-binding domain superfamily/Winged helix DNA-binding domain"/>
    <property type="match status" value="1"/>
</dbReference>
<proteinExistence type="inferred from homology"/>
<dbReference type="PANTHER" id="PTHR30346:SF0">
    <property type="entry name" value="HCA OPERON TRANSCRIPTIONAL ACTIVATOR HCAR"/>
    <property type="match status" value="1"/>
</dbReference>
<evidence type="ECO:0000313" key="7">
    <source>
        <dbReference type="Proteomes" id="UP001240236"/>
    </source>
</evidence>
<evidence type="ECO:0000256" key="4">
    <source>
        <dbReference type="ARBA" id="ARBA00023163"/>
    </source>
</evidence>
<dbReference type="PRINTS" id="PR00039">
    <property type="entry name" value="HTHLYSR"/>
</dbReference>
<dbReference type="GO" id="GO:0003700">
    <property type="term" value="F:DNA-binding transcription factor activity"/>
    <property type="evidence" value="ECO:0007669"/>
    <property type="project" value="InterPro"/>
</dbReference>
<dbReference type="InterPro" id="IPR036388">
    <property type="entry name" value="WH-like_DNA-bd_sf"/>
</dbReference>
<dbReference type="EMBL" id="JAUSUZ010000001">
    <property type="protein sequence ID" value="MDQ0363851.1"/>
    <property type="molecule type" value="Genomic_DNA"/>
</dbReference>
<dbReference type="InterPro" id="IPR036390">
    <property type="entry name" value="WH_DNA-bd_sf"/>
</dbReference>
<keyword evidence="3 6" id="KW-0238">DNA-binding</keyword>
<keyword evidence="7" id="KW-1185">Reference proteome</keyword>
<dbReference type="RefSeq" id="WP_307234799.1">
    <property type="nucleotide sequence ID" value="NZ_JAUSUZ010000001.1"/>
</dbReference>
<evidence type="ECO:0000256" key="1">
    <source>
        <dbReference type="ARBA" id="ARBA00009437"/>
    </source>
</evidence>
<dbReference type="Gene3D" id="3.40.190.290">
    <property type="match status" value="1"/>
</dbReference>
<dbReference type="Pfam" id="PF03466">
    <property type="entry name" value="LysR_substrate"/>
    <property type="match status" value="1"/>
</dbReference>
<dbReference type="AlphaFoldDB" id="A0AAE3VUB6"/>
<reference evidence="6 7" key="1">
    <citation type="submission" date="2023-07" db="EMBL/GenBank/DDBJ databases">
        <title>Sequencing the genomes of 1000 actinobacteria strains.</title>
        <authorList>
            <person name="Klenk H.-P."/>
        </authorList>
    </citation>
    <scope>NUCLEOTIDE SEQUENCE [LARGE SCALE GENOMIC DNA]</scope>
    <source>
        <strain evidence="6 7">DSM 44709</strain>
    </source>
</reference>
<evidence type="ECO:0000256" key="3">
    <source>
        <dbReference type="ARBA" id="ARBA00023125"/>
    </source>
</evidence>
<sequence length="285" mass="30747">MDLRLLRYFLAVAEERHFGRAAARLHMTQPPLSRAIKQLETDLGTVLMHRSAAGVALTPAGDMLYAEASALLERADQVRARVASAAGDVTLTVGTLGDGGEAGGRLAEAFRRAHPSVTIRLREADFSDPTAGLRAGTADVALTRLPFDGTGLRVRELRADPVGAVLRTRDPLAGRDTLSLRDLDGRPWFQLPEGTDPLWRAYWNGATPAGDRPAGLVVRTVAECMQAVLWNGMVGIAPLTHTLPDGLAWVRLTDMPPSRLVVAWPVSRDSALISSFARIAAEIHR</sequence>
<dbReference type="Pfam" id="PF00126">
    <property type="entry name" value="HTH_1"/>
    <property type="match status" value="1"/>
</dbReference>
<dbReference type="SUPFAM" id="SSF46785">
    <property type="entry name" value="Winged helix' DNA-binding domain"/>
    <property type="match status" value="1"/>
</dbReference>
<keyword evidence="4" id="KW-0804">Transcription</keyword>
<protein>
    <submittedName>
        <fullName evidence="6">DNA-binding transcriptional LysR family regulator</fullName>
    </submittedName>
</protein>
<dbReference type="SUPFAM" id="SSF53850">
    <property type="entry name" value="Periplasmic binding protein-like II"/>
    <property type="match status" value="1"/>
</dbReference>
<accession>A0AAE3VUB6</accession>
<evidence type="ECO:0000259" key="5">
    <source>
        <dbReference type="PROSITE" id="PS50931"/>
    </source>
</evidence>
<dbReference type="CDD" id="cd08414">
    <property type="entry name" value="PBP2_LTTR_aromatics_like"/>
    <property type="match status" value="1"/>
</dbReference>
<dbReference type="PANTHER" id="PTHR30346">
    <property type="entry name" value="TRANSCRIPTIONAL DUAL REGULATOR HCAR-RELATED"/>
    <property type="match status" value="1"/>
</dbReference>
<name>A0AAE3VUB6_9ACTN</name>